<keyword evidence="1" id="KW-0413">Isomerase</keyword>
<dbReference type="Gene3D" id="3.40.50.720">
    <property type="entry name" value="NAD(P)-binding Rossmann-like Domain"/>
    <property type="match status" value="1"/>
</dbReference>
<evidence type="ECO:0000259" key="4">
    <source>
        <dbReference type="Pfam" id="PF02737"/>
    </source>
</evidence>
<dbReference type="Pfam" id="PF02737">
    <property type="entry name" value="3HCDH_N"/>
    <property type="match status" value="1"/>
</dbReference>
<sequence>MWVPGVTDLGLIPRSIKKVAILGGGSMGSGIATTLIVSNYPVILIEVDENSLQAGIGRVKGEVNLSIILIVFRPVSRNGEWIVLIFPTNLQSRVEKGEMTRDKFESTISLLKGSLDYETFRDVYMVIEKIGKTPVVVGNTLLIAGYEMPPGETRDVVPAEELSSLQEQEKPMARLMNPVDTHLSTFVNGEFGDLGYVAPEYARTLVATPKELSRDSKLQDAIDKPLLGKGYDGELFQFLKVACNCVIPGPKGRPTMFEVYQLLRAIGQRYNFTTEDDIMLLLDTGGDADMVELIVSREVKGKH</sequence>
<evidence type="ECO:0000256" key="1">
    <source>
        <dbReference type="ARBA" id="ARBA00023235"/>
    </source>
</evidence>
<dbReference type="SUPFAM" id="SSF51735">
    <property type="entry name" value="NAD(P)-binding Rossmann-fold domains"/>
    <property type="match status" value="1"/>
</dbReference>
<proteinExistence type="predicted"/>
<gene>
    <name evidence="5" type="ORF">POM88_007622</name>
</gene>
<dbReference type="InterPro" id="IPR036291">
    <property type="entry name" value="NAD(P)-bd_dom_sf"/>
</dbReference>
<keyword evidence="6" id="KW-1185">Reference proteome</keyword>
<dbReference type="EMBL" id="JAUIZM010000002">
    <property type="protein sequence ID" value="KAK1397759.1"/>
    <property type="molecule type" value="Genomic_DNA"/>
</dbReference>
<protein>
    <recommendedName>
        <fullName evidence="4">3-hydroxyacyl-CoA dehydrogenase NAD binding domain-containing protein</fullName>
    </recommendedName>
</protein>
<comment type="caution">
    <text evidence="5">The sequence shown here is derived from an EMBL/GenBank/DDBJ whole genome shotgun (WGS) entry which is preliminary data.</text>
</comment>
<dbReference type="PANTHER" id="PTHR23309:SF9">
    <property type="entry name" value="PEROXISOMAL FATTY ACID BETA-OXIDATION MULTIFUNCTIONAL PROTEIN MFP2"/>
    <property type="match status" value="1"/>
</dbReference>
<name>A0AAD8N5Q1_9APIA</name>
<dbReference type="InterPro" id="IPR006176">
    <property type="entry name" value="3-OHacyl-CoA_DH_NAD-bd"/>
</dbReference>
<dbReference type="PANTHER" id="PTHR23309">
    <property type="entry name" value="3-HYDROXYACYL-COA DEHYROGENASE"/>
    <property type="match status" value="1"/>
</dbReference>
<evidence type="ECO:0000313" key="5">
    <source>
        <dbReference type="EMBL" id="KAK1397759.1"/>
    </source>
</evidence>
<accession>A0AAD8N5Q1</accession>
<keyword evidence="2" id="KW-0456">Lyase</keyword>
<dbReference type="GO" id="GO:0005777">
    <property type="term" value="C:peroxisome"/>
    <property type="evidence" value="ECO:0007669"/>
    <property type="project" value="TreeGrafter"/>
</dbReference>
<dbReference type="AlphaFoldDB" id="A0AAD8N5Q1"/>
<evidence type="ECO:0000313" key="6">
    <source>
        <dbReference type="Proteomes" id="UP001237642"/>
    </source>
</evidence>
<dbReference type="GO" id="GO:0006635">
    <property type="term" value="P:fatty acid beta-oxidation"/>
    <property type="evidence" value="ECO:0007669"/>
    <property type="project" value="TreeGrafter"/>
</dbReference>
<dbReference type="GO" id="GO:0070403">
    <property type="term" value="F:NAD+ binding"/>
    <property type="evidence" value="ECO:0007669"/>
    <property type="project" value="InterPro"/>
</dbReference>
<reference evidence="5" key="2">
    <citation type="submission" date="2023-05" db="EMBL/GenBank/DDBJ databases">
        <authorList>
            <person name="Schelkunov M.I."/>
        </authorList>
    </citation>
    <scope>NUCLEOTIDE SEQUENCE</scope>
    <source>
        <strain evidence="5">Hsosn_3</strain>
        <tissue evidence="5">Leaf</tissue>
    </source>
</reference>
<dbReference type="SUPFAM" id="SSF56112">
    <property type="entry name" value="Protein kinase-like (PK-like)"/>
    <property type="match status" value="1"/>
</dbReference>
<reference evidence="5" key="1">
    <citation type="submission" date="2023-02" db="EMBL/GenBank/DDBJ databases">
        <title>Genome of toxic invasive species Heracleum sosnowskyi carries increased number of genes despite the absence of recent whole-genome duplications.</title>
        <authorList>
            <person name="Schelkunov M."/>
            <person name="Shtratnikova V."/>
            <person name="Makarenko M."/>
            <person name="Klepikova A."/>
            <person name="Omelchenko D."/>
            <person name="Novikova G."/>
            <person name="Obukhova E."/>
            <person name="Bogdanov V."/>
            <person name="Penin A."/>
            <person name="Logacheva M."/>
        </authorList>
    </citation>
    <scope>NUCLEOTIDE SEQUENCE</scope>
    <source>
        <strain evidence="5">Hsosn_3</strain>
        <tissue evidence="5">Leaf</tissue>
    </source>
</reference>
<dbReference type="GO" id="GO:0016829">
    <property type="term" value="F:lyase activity"/>
    <property type="evidence" value="ECO:0007669"/>
    <property type="project" value="UniProtKB-KW"/>
</dbReference>
<evidence type="ECO:0000256" key="3">
    <source>
        <dbReference type="ARBA" id="ARBA00023268"/>
    </source>
</evidence>
<evidence type="ECO:0000256" key="2">
    <source>
        <dbReference type="ARBA" id="ARBA00023239"/>
    </source>
</evidence>
<dbReference type="GO" id="GO:0016853">
    <property type="term" value="F:isomerase activity"/>
    <property type="evidence" value="ECO:0007669"/>
    <property type="project" value="UniProtKB-KW"/>
</dbReference>
<keyword evidence="3" id="KW-0511">Multifunctional enzyme</keyword>
<organism evidence="5 6">
    <name type="scientific">Heracleum sosnowskyi</name>
    <dbReference type="NCBI Taxonomy" id="360622"/>
    <lineage>
        <taxon>Eukaryota</taxon>
        <taxon>Viridiplantae</taxon>
        <taxon>Streptophyta</taxon>
        <taxon>Embryophyta</taxon>
        <taxon>Tracheophyta</taxon>
        <taxon>Spermatophyta</taxon>
        <taxon>Magnoliopsida</taxon>
        <taxon>eudicotyledons</taxon>
        <taxon>Gunneridae</taxon>
        <taxon>Pentapetalae</taxon>
        <taxon>asterids</taxon>
        <taxon>campanulids</taxon>
        <taxon>Apiales</taxon>
        <taxon>Apiaceae</taxon>
        <taxon>Apioideae</taxon>
        <taxon>apioid superclade</taxon>
        <taxon>Tordylieae</taxon>
        <taxon>Tordyliinae</taxon>
        <taxon>Heracleum</taxon>
    </lineage>
</organism>
<dbReference type="GO" id="GO:0003857">
    <property type="term" value="F:(3S)-3-hydroxyacyl-CoA dehydrogenase (NAD+) activity"/>
    <property type="evidence" value="ECO:0007669"/>
    <property type="project" value="TreeGrafter"/>
</dbReference>
<dbReference type="Proteomes" id="UP001237642">
    <property type="component" value="Unassembled WGS sequence"/>
</dbReference>
<feature type="domain" description="3-hydroxyacyl-CoA dehydrogenase NAD binding" evidence="4">
    <location>
        <begin position="18"/>
        <end position="63"/>
    </location>
</feature>
<dbReference type="InterPro" id="IPR011009">
    <property type="entry name" value="Kinase-like_dom_sf"/>
</dbReference>